<accession>A0A931FFH6</accession>
<proteinExistence type="predicted"/>
<dbReference type="InterPro" id="IPR018201">
    <property type="entry name" value="Ketoacyl_synth_AS"/>
</dbReference>
<dbReference type="InterPro" id="IPR000551">
    <property type="entry name" value="MerR-type_HTH_dom"/>
</dbReference>
<dbReference type="PANTHER" id="PTHR43775:SF51">
    <property type="entry name" value="INACTIVE PHENOLPHTHIOCEROL SYNTHESIS POLYKETIDE SYNTHASE TYPE I PKS1-RELATED"/>
    <property type="match status" value="1"/>
</dbReference>
<evidence type="ECO:0000259" key="4">
    <source>
        <dbReference type="PROSITE" id="PS50075"/>
    </source>
</evidence>
<dbReference type="GO" id="GO:0033068">
    <property type="term" value="P:macrolide biosynthetic process"/>
    <property type="evidence" value="ECO:0007669"/>
    <property type="project" value="UniProtKB-ARBA"/>
</dbReference>
<dbReference type="InterPro" id="IPR016039">
    <property type="entry name" value="Thiolase-like"/>
</dbReference>
<dbReference type="GO" id="GO:0004312">
    <property type="term" value="F:fatty acid synthase activity"/>
    <property type="evidence" value="ECO:0007669"/>
    <property type="project" value="TreeGrafter"/>
</dbReference>
<dbReference type="PROSITE" id="PS00606">
    <property type="entry name" value="KS3_1"/>
    <property type="match status" value="1"/>
</dbReference>
<dbReference type="InterPro" id="IPR050091">
    <property type="entry name" value="PKS_NRPS_Biosynth_Enz"/>
</dbReference>
<feature type="domain" description="HTH merR-type" evidence="5">
    <location>
        <begin position="1"/>
        <end position="12"/>
    </location>
</feature>
<evidence type="ECO:0000259" key="6">
    <source>
        <dbReference type="PROSITE" id="PS52004"/>
    </source>
</evidence>
<dbReference type="Gene3D" id="1.10.1200.10">
    <property type="entry name" value="ACP-like"/>
    <property type="match status" value="1"/>
</dbReference>
<dbReference type="RefSeq" id="WP_196193552.1">
    <property type="nucleotide sequence ID" value="NZ_JADPRT010000003.1"/>
</dbReference>
<name>A0A931FFH6_9ACTN</name>
<gene>
    <name evidence="7" type="ORF">I2501_10280</name>
</gene>
<dbReference type="InterPro" id="IPR014030">
    <property type="entry name" value="Ketoacyl_synth_N"/>
</dbReference>
<dbReference type="Pfam" id="PF00109">
    <property type="entry name" value="ketoacyl-synt"/>
    <property type="match status" value="1"/>
</dbReference>
<dbReference type="FunFam" id="3.40.47.10:FF:000019">
    <property type="entry name" value="Polyketide synthase type I"/>
    <property type="match status" value="1"/>
</dbReference>
<dbReference type="InterPro" id="IPR036736">
    <property type="entry name" value="ACP-like_sf"/>
</dbReference>
<protein>
    <submittedName>
        <fullName evidence="7">Beta-ketoacyl synthase</fullName>
    </submittedName>
</protein>
<dbReference type="CDD" id="cd00833">
    <property type="entry name" value="PKS"/>
    <property type="match status" value="1"/>
</dbReference>
<evidence type="ECO:0000256" key="1">
    <source>
        <dbReference type="ARBA" id="ARBA00022679"/>
    </source>
</evidence>
<evidence type="ECO:0000259" key="5">
    <source>
        <dbReference type="PROSITE" id="PS50937"/>
    </source>
</evidence>
<reference evidence="7" key="1">
    <citation type="submission" date="2020-11" db="EMBL/GenBank/DDBJ databases">
        <title>Isolation and identification of active actinomycetes.</title>
        <authorList>
            <person name="Yu B."/>
        </authorList>
    </citation>
    <scope>NUCLEOTIDE SEQUENCE</scope>
    <source>
        <strain evidence="7">NEAU-YB345</strain>
    </source>
</reference>
<dbReference type="InterPro" id="IPR014031">
    <property type="entry name" value="Ketoacyl_synth_C"/>
</dbReference>
<keyword evidence="3" id="KW-0012">Acyltransferase</keyword>
<dbReference type="GO" id="GO:0003677">
    <property type="term" value="F:DNA binding"/>
    <property type="evidence" value="ECO:0007669"/>
    <property type="project" value="InterPro"/>
</dbReference>
<dbReference type="GO" id="GO:0006633">
    <property type="term" value="P:fatty acid biosynthetic process"/>
    <property type="evidence" value="ECO:0007669"/>
    <property type="project" value="InterPro"/>
</dbReference>
<dbReference type="PROSITE" id="PS52004">
    <property type="entry name" value="KS3_2"/>
    <property type="match status" value="1"/>
</dbReference>
<dbReference type="PROSITE" id="PS50075">
    <property type="entry name" value="CARRIER"/>
    <property type="match status" value="1"/>
</dbReference>
<dbReference type="Pfam" id="PF00550">
    <property type="entry name" value="PP-binding"/>
    <property type="match status" value="1"/>
</dbReference>
<dbReference type="AlphaFoldDB" id="A0A931FFH6"/>
<evidence type="ECO:0000313" key="7">
    <source>
        <dbReference type="EMBL" id="MBF9068419.1"/>
    </source>
</evidence>
<dbReference type="Pfam" id="PF02801">
    <property type="entry name" value="Ketoacyl-synt_C"/>
    <property type="match status" value="1"/>
</dbReference>
<dbReference type="PROSITE" id="PS50937">
    <property type="entry name" value="HTH_MERR_2"/>
    <property type="match status" value="1"/>
</dbReference>
<evidence type="ECO:0000313" key="8">
    <source>
        <dbReference type="Proteomes" id="UP000657385"/>
    </source>
</evidence>
<evidence type="ECO:0000256" key="3">
    <source>
        <dbReference type="ARBA" id="ARBA00023315"/>
    </source>
</evidence>
<dbReference type="SMART" id="SM00825">
    <property type="entry name" value="PKS_KS"/>
    <property type="match status" value="1"/>
</dbReference>
<feature type="domain" description="Carrier" evidence="4">
    <location>
        <begin position="709"/>
        <end position="785"/>
    </location>
</feature>
<organism evidence="7 8">
    <name type="scientific">Streptacidiphilus fuscans</name>
    <dbReference type="NCBI Taxonomy" id="2789292"/>
    <lineage>
        <taxon>Bacteria</taxon>
        <taxon>Bacillati</taxon>
        <taxon>Actinomycetota</taxon>
        <taxon>Actinomycetes</taxon>
        <taxon>Kitasatosporales</taxon>
        <taxon>Streptomycetaceae</taxon>
        <taxon>Streptacidiphilus</taxon>
    </lineage>
</organism>
<dbReference type="Pfam" id="PF16197">
    <property type="entry name" value="KAsynt_C_assoc"/>
    <property type="match status" value="1"/>
</dbReference>
<dbReference type="EMBL" id="JADPRT010000003">
    <property type="protein sequence ID" value="MBF9068419.1"/>
    <property type="molecule type" value="Genomic_DNA"/>
</dbReference>
<dbReference type="PANTHER" id="PTHR43775">
    <property type="entry name" value="FATTY ACID SYNTHASE"/>
    <property type="match status" value="1"/>
</dbReference>
<dbReference type="SUPFAM" id="SSF53901">
    <property type="entry name" value="Thiolase-like"/>
    <property type="match status" value="1"/>
</dbReference>
<dbReference type="InterPro" id="IPR020841">
    <property type="entry name" value="PKS_Beta-ketoAc_synthase_dom"/>
</dbReference>
<comment type="caution">
    <text evidence="7">The sequence shown here is derived from an EMBL/GenBank/DDBJ whole genome shotgun (WGS) entry which is preliminary data.</text>
</comment>
<dbReference type="Gene3D" id="3.30.70.3290">
    <property type="match status" value="2"/>
</dbReference>
<evidence type="ECO:0000256" key="2">
    <source>
        <dbReference type="ARBA" id="ARBA00023268"/>
    </source>
</evidence>
<dbReference type="GO" id="GO:0004315">
    <property type="term" value="F:3-oxoacyl-[acyl-carrier-protein] synthase activity"/>
    <property type="evidence" value="ECO:0007669"/>
    <property type="project" value="InterPro"/>
</dbReference>
<keyword evidence="2" id="KW-0511">Multifunctional enzyme</keyword>
<dbReference type="InterPro" id="IPR032821">
    <property type="entry name" value="PKS_assoc"/>
</dbReference>
<dbReference type="Gene3D" id="3.40.47.10">
    <property type="match status" value="1"/>
</dbReference>
<sequence>MQLEEIRALMEDQLRLSRTLRNRVRELEDARHSPLAVVSVALRLPGGVTTPEQYWNFLTSDADGLGPIPADRPGLRAVHDPQPGRPGRSYVDRAGFLDEIAEFDPAFFGISQREAEAIDPQQRLLLETSWEAFERAGIAVRRQERLDAGVFLGIMTSEYAERFAGREDKSGIDPYYGIGAGHSMAAGRISYVMGFSGPALSVDTACSSSLVALHQATQSLRREECRYALVAGSNLLISADLMVSLCQSRALSPDGRSKSFTAAADGYGRGEGIGTMVLMRLADAEAEGRPVLAVLRGTAVNHDGASSGLTVPNGPAQQQVIRAAYRDARIDPAEVGWVEAHGTGTSLGDPIEAGALDAVVGSGAKGRTAPLAIGSVKSRIGHLEAAAGLAGLIKVVLMLRHGIIPAALSEADGELNSFIPWQRTRLTVPRESAPWPDAFARRVAGISAFGMSGTNAHAVLEAYQPASEVAAESAGSEAELVVLSARHPDSLYQLAVGTAEVLEQADAARLHSACHTLRVGRTAFEYRIAVTGATGVELAQALRTAVEQHTAAPVGEAPAVRIGVAEGPQLAAALEALDAAYPGLVPAGGGLRELLAGLGVRVQSGEVTLPGGVHAALELEGGTLLALVGADPAQTPSLLLTALAALHDAGAELRLDALRPAGAELLGDLPTYAFRRRRCWVDEVVHAGAGGTVAQDQGTPDEESGSAAEGVHEVEQFLRTKLAEVLRADELDGTRPFAEVGGDSFCAMQLTIAIEEEYGVEDVPLDHFLEEIPLDELFLRLSTFVVSSTLKAGLTEDMEQSA</sequence>
<dbReference type="SUPFAM" id="SSF47336">
    <property type="entry name" value="ACP-like"/>
    <property type="match status" value="1"/>
</dbReference>
<keyword evidence="1" id="KW-0808">Transferase</keyword>
<dbReference type="InterPro" id="IPR009081">
    <property type="entry name" value="PP-bd_ACP"/>
</dbReference>
<dbReference type="Proteomes" id="UP000657385">
    <property type="component" value="Unassembled WGS sequence"/>
</dbReference>
<dbReference type="GO" id="GO:0031177">
    <property type="term" value="F:phosphopantetheine binding"/>
    <property type="evidence" value="ECO:0007669"/>
    <property type="project" value="UniProtKB-ARBA"/>
</dbReference>
<feature type="domain" description="Ketosynthase family 3 (KS3)" evidence="6">
    <location>
        <begin position="32"/>
        <end position="462"/>
    </location>
</feature>
<dbReference type="GO" id="GO:0006355">
    <property type="term" value="P:regulation of DNA-templated transcription"/>
    <property type="evidence" value="ECO:0007669"/>
    <property type="project" value="InterPro"/>
</dbReference>
<keyword evidence="8" id="KW-1185">Reference proteome</keyword>